<dbReference type="InterPro" id="IPR036736">
    <property type="entry name" value="ACP-like_sf"/>
</dbReference>
<keyword evidence="3" id="KW-1185">Reference proteome</keyword>
<dbReference type="Gene3D" id="1.10.1200.10">
    <property type="entry name" value="ACP-like"/>
    <property type="match status" value="1"/>
</dbReference>
<evidence type="ECO:0000313" key="3">
    <source>
        <dbReference type="Proteomes" id="UP001180531"/>
    </source>
</evidence>
<dbReference type="EMBL" id="JAVRFI010000002">
    <property type="protein sequence ID" value="MDT0448610.1"/>
    <property type="molecule type" value="Genomic_DNA"/>
</dbReference>
<dbReference type="InterPro" id="IPR009081">
    <property type="entry name" value="PP-bd_ACP"/>
</dbReference>
<proteinExistence type="predicted"/>
<evidence type="ECO:0000259" key="1">
    <source>
        <dbReference type="Pfam" id="PF00550"/>
    </source>
</evidence>
<reference evidence="2" key="1">
    <citation type="submission" date="2024-05" db="EMBL/GenBank/DDBJ databases">
        <title>30 novel species of actinomycetes from the DSMZ collection.</title>
        <authorList>
            <person name="Nouioui I."/>
        </authorList>
    </citation>
    <scope>NUCLEOTIDE SEQUENCE</scope>
    <source>
        <strain evidence="2">DSM 40473</strain>
    </source>
</reference>
<feature type="domain" description="Carrier" evidence="1">
    <location>
        <begin position="11"/>
        <end position="54"/>
    </location>
</feature>
<sequence length="96" mass="10175">METAYDLMTRLLTDHFGVPGEQIAPDATFEELGIDSLAKIELVTLLEDHLERPLDQAPADDTLGGTAAWVERLLRAGIGAQPQGGAPSAAPARPGR</sequence>
<dbReference type="SUPFAM" id="SSF47336">
    <property type="entry name" value="ACP-like"/>
    <property type="match status" value="1"/>
</dbReference>
<gene>
    <name evidence="2" type="ORF">RM609_05875</name>
</gene>
<protein>
    <submittedName>
        <fullName evidence="2">Acyl carrier protein</fullName>
    </submittedName>
</protein>
<dbReference type="Pfam" id="PF00550">
    <property type="entry name" value="PP-binding"/>
    <property type="match status" value="1"/>
</dbReference>
<organism evidence="2 3">
    <name type="scientific">Streptomyces hesseae</name>
    <dbReference type="NCBI Taxonomy" id="3075519"/>
    <lineage>
        <taxon>Bacteria</taxon>
        <taxon>Bacillati</taxon>
        <taxon>Actinomycetota</taxon>
        <taxon>Actinomycetes</taxon>
        <taxon>Kitasatosporales</taxon>
        <taxon>Streptomycetaceae</taxon>
        <taxon>Streptomyces</taxon>
    </lineage>
</organism>
<name>A0ABU2SKN4_9ACTN</name>
<comment type="caution">
    <text evidence="2">The sequence shown here is derived from an EMBL/GenBank/DDBJ whole genome shotgun (WGS) entry which is preliminary data.</text>
</comment>
<evidence type="ECO:0000313" key="2">
    <source>
        <dbReference type="EMBL" id="MDT0448610.1"/>
    </source>
</evidence>
<dbReference type="Proteomes" id="UP001180531">
    <property type="component" value="Unassembled WGS sequence"/>
</dbReference>
<accession>A0ABU2SKN4</accession>
<dbReference type="RefSeq" id="WP_311608457.1">
    <property type="nucleotide sequence ID" value="NZ_JAVRFI010000002.1"/>
</dbReference>